<dbReference type="Pfam" id="PF02321">
    <property type="entry name" value="OEP"/>
    <property type="match status" value="2"/>
</dbReference>
<accession>A0A517TE19</accession>
<dbReference type="InterPro" id="IPR003423">
    <property type="entry name" value="OMP_efflux"/>
</dbReference>
<dbReference type="Gene3D" id="1.20.1600.10">
    <property type="entry name" value="Outer membrane efflux proteins (OEP)"/>
    <property type="match status" value="1"/>
</dbReference>
<evidence type="ECO:0000313" key="3">
    <source>
        <dbReference type="EMBL" id="QDT66623.1"/>
    </source>
</evidence>
<evidence type="ECO:0000313" key="4">
    <source>
        <dbReference type="Proteomes" id="UP000319976"/>
    </source>
</evidence>
<dbReference type="AlphaFoldDB" id="A0A517TE19"/>
<gene>
    <name evidence="3" type="primary">czcC_1</name>
    <name evidence="3" type="ORF">V22_38940</name>
</gene>
<keyword evidence="4" id="KW-1185">Reference proteome</keyword>
<organism evidence="3 4">
    <name type="scientific">Calycomorphotria hydatis</name>
    <dbReference type="NCBI Taxonomy" id="2528027"/>
    <lineage>
        <taxon>Bacteria</taxon>
        <taxon>Pseudomonadati</taxon>
        <taxon>Planctomycetota</taxon>
        <taxon>Planctomycetia</taxon>
        <taxon>Planctomycetales</taxon>
        <taxon>Planctomycetaceae</taxon>
        <taxon>Calycomorphotria</taxon>
    </lineage>
</organism>
<protein>
    <submittedName>
        <fullName evidence="3">Cobalt-zinc-cadmium resistance protein CzcC</fullName>
    </submittedName>
</protein>
<name>A0A517TE19_9PLAN</name>
<dbReference type="InterPro" id="IPR010131">
    <property type="entry name" value="MdtP/NodT-like"/>
</dbReference>
<feature type="chain" id="PRO_5021761806" evidence="2">
    <location>
        <begin position="26"/>
        <end position="503"/>
    </location>
</feature>
<feature type="signal peptide" evidence="2">
    <location>
        <begin position="1"/>
        <end position="25"/>
    </location>
</feature>
<dbReference type="EMBL" id="CP036316">
    <property type="protein sequence ID" value="QDT66623.1"/>
    <property type="molecule type" value="Genomic_DNA"/>
</dbReference>
<dbReference type="PANTHER" id="PTHR30203">
    <property type="entry name" value="OUTER MEMBRANE CATION EFFLUX PROTEIN"/>
    <property type="match status" value="1"/>
</dbReference>
<dbReference type="GO" id="GO:0015562">
    <property type="term" value="F:efflux transmembrane transporter activity"/>
    <property type="evidence" value="ECO:0007669"/>
    <property type="project" value="InterPro"/>
</dbReference>
<evidence type="ECO:0000256" key="1">
    <source>
        <dbReference type="ARBA" id="ARBA00007613"/>
    </source>
</evidence>
<dbReference type="OrthoDB" id="9791261at2"/>
<keyword evidence="2" id="KW-0732">Signal</keyword>
<comment type="similarity">
    <text evidence="1">Belongs to the outer membrane factor (OMF) (TC 1.B.17) family.</text>
</comment>
<dbReference type="Proteomes" id="UP000319976">
    <property type="component" value="Chromosome"/>
</dbReference>
<evidence type="ECO:0000256" key="2">
    <source>
        <dbReference type="SAM" id="SignalP"/>
    </source>
</evidence>
<proteinExistence type="inferred from homology"/>
<dbReference type="PANTHER" id="PTHR30203:SF24">
    <property type="entry name" value="BLR4935 PROTEIN"/>
    <property type="match status" value="1"/>
</dbReference>
<dbReference type="SUPFAM" id="SSF56954">
    <property type="entry name" value="Outer membrane efflux proteins (OEP)"/>
    <property type="match status" value="1"/>
</dbReference>
<sequence precursor="true">MLCQIRFLLPVLVALPLLESGCSTARQNLTNQEKKSSAINRLDVPVTTTSTATEAVDSQQRLVQTVAFREGKEGLTQVALGESVPPYQLDALHSSETGNPELTLEVVERMALANNPAIQQASEASAQAGGIRTQVGLKPNPTVGYNGTQLGDAGTDQHSIFIEQTFVRGDKLVWNRQVINGDVRAMNWMIETQRQRIQTDVRLAFYEALAAQKRLQLARDFREIAAIGVKLSEERVEAKVGTQPDVLQSEIQLNQVDLTIQQAEFQLQAALKELGALCGVSEFGRTRLVGELKNGSTIEDTEIIYAQIVATNPLLAAAQACVERARANIQRQLVQQTPNVTAQVGAGHDIGTGQEFANVQLSIPLPIYNKNQGNIQAAHAEYGNAIKNVERIQRSIRQELAKIMREYNIAEATVIRSEESILPKAEETLKLIEEAQAAGEFDFLRVLTARRAYFDANLQYITALSELARANAQIDGLLLSGGLSQSVTYEIGDDLRGQALSGQ</sequence>
<reference evidence="3 4" key="1">
    <citation type="submission" date="2019-02" db="EMBL/GenBank/DDBJ databases">
        <title>Deep-cultivation of Planctomycetes and their phenomic and genomic characterization uncovers novel biology.</title>
        <authorList>
            <person name="Wiegand S."/>
            <person name="Jogler M."/>
            <person name="Boedeker C."/>
            <person name="Pinto D."/>
            <person name="Vollmers J."/>
            <person name="Rivas-Marin E."/>
            <person name="Kohn T."/>
            <person name="Peeters S.H."/>
            <person name="Heuer A."/>
            <person name="Rast P."/>
            <person name="Oberbeckmann S."/>
            <person name="Bunk B."/>
            <person name="Jeske O."/>
            <person name="Meyerdierks A."/>
            <person name="Storesund J.E."/>
            <person name="Kallscheuer N."/>
            <person name="Luecker S."/>
            <person name="Lage O.M."/>
            <person name="Pohl T."/>
            <person name="Merkel B.J."/>
            <person name="Hornburger P."/>
            <person name="Mueller R.-W."/>
            <person name="Bruemmer F."/>
            <person name="Labrenz M."/>
            <person name="Spormann A.M."/>
            <person name="Op den Camp H."/>
            <person name="Overmann J."/>
            <person name="Amann R."/>
            <person name="Jetten M.S.M."/>
            <person name="Mascher T."/>
            <person name="Medema M.H."/>
            <person name="Devos D.P."/>
            <person name="Kaster A.-K."/>
            <person name="Ovreas L."/>
            <person name="Rohde M."/>
            <person name="Galperin M.Y."/>
            <person name="Jogler C."/>
        </authorList>
    </citation>
    <scope>NUCLEOTIDE SEQUENCE [LARGE SCALE GENOMIC DNA]</scope>
    <source>
        <strain evidence="3 4">V22</strain>
    </source>
</reference>
<dbReference type="KEGG" id="chya:V22_38940"/>